<comment type="caution">
    <text evidence="1">The sequence shown here is derived from an EMBL/GenBank/DDBJ whole genome shotgun (WGS) entry which is preliminary data.</text>
</comment>
<organism evidence="1">
    <name type="scientific">bioreactor metagenome</name>
    <dbReference type="NCBI Taxonomy" id="1076179"/>
    <lineage>
        <taxon>unclassified sequences</taxon>
        <taxon>metagenomes</taxon>
        <taxon>ecological metagenomes</taxon>
    </lineage>
</organism>
<accession>A0A645EVL5</accession>
<reference evidence="1" key="1">
    <citation type="submission" date="2019-08" db="EMBL/GenBank/DDBJ databases">
        <authorList>
            <person name="Kucharzyk K."/>
            <person name="Murdoch R.W."/>
            <person name="Higgins S."/>
            <person name="Loffler F."/>
        </authorList>
    </citation>
    <scope>NUCLEOTIDE SEQUENCE</scope>
</reference>
<name>A0A645EVL5_9ZZZZ</name>
<sequence length="131" mass="14213">MPARDQVPVGLAQQLRLKGIALEVQVQHAVVAHDQGEAPAVLLVPYHRGRAVIRQGVKGVILPGVGIGKAMIDQFPAVHRPLLSQVSYKGQPAHSGFLRQCALALMTMSAWNLLYSRASRGMRLSKKLFTA</sequence>
<evidence type="ECO:0000313" key="1">
    <source>
        <dbReference type="EMBL" id="MPN05272.1"/>
    </source>
</evidence>
<proteinExistence type="predicted"/>
<dbReference type="EMBL" id="VSSQ01051185">
    <property type="protein sequence ID" value="MPN05272.1"/>
    <property type="molecule type" value="Genomic_DNA"/>
</dbReference>
<protein>
    <submittedName>
        <fullName evidence="1">Uncharacterized protein</fullName>
    </submittedName>
</protein>
<gene>
    <name evidence="1" type="ORF">SDC9_152522</name>
</gene>
<dbReference type="AlphaFoldDB" id="A0A645EVL5"/>